<keyword evidence="2" id="KW-0732">Signal</keyword>
<feature type="transmembrane region" description="Helical" evidence="1">
    <location>
        <begin position="27"/>
        <end position="45"/>
    </location>
</feature>
<proteinExistence type="predicted"/>
<protein>
    <submittedName>
        <fullName evidence="3">Uncharacterized protein</fullName>
    </submittedName>
</protein>
<keyword evidence="4" id="KW-1185">Reference proteome</keyword>
<feature type="transmembrane region" description="Helical" evidence="1">
    <location>
        <begin position="52"/>
        <end position="77"/>
    </location>
</feature>
<dbReference type="Proteomes" id="UP000706333">
    <property type="component" value="Unassembled WGS sequence"/>
</dbReference>
<evidence type="ECO:0000256" key="2">
    <source>
        <dbReference type="SAM" id="SignalP"/>
    </source>
</evidence>
<feature type="chain" id="PRO_5038071186" evidence="2">
    <location>
        <begin position="18"/>
        <end position="110"/>
    </location>
</feature>
<organism evidence="3 4">
    <name type="scientific">Rhodobaculum claviforme</name>
    <dbReference type="NCBI Taxonomy" id="1549854"/>
    <lineage>
        <taxon>Bacteria</taxon>
        <taxon>Pseudomonadati</taxon>
        <taxon>Pseudomonadota</taxon>
        <taxon>Alphaproteobacteria</taxon>
        <taxon>Rhodobacterales</taxon>
        <taxon>Paracoccaceae</taxon>
        <taxon>Rhodobaculum</taxon>
    </lineage>
</organism>
<keyword evidence="1" id="KW-0472">Membrane</keyword>
<keyword evidence="1" id="KW-1133">Transmembrane helix</keyword>
<evidence type="ECO:0000256" key="1">
    <source>
        <dbReference type="SAM" id="Phobius"/>
    </source>
</evidence>
<dbReference type="AlphaFoldDB" id="A0A934WJZ8"/>
<dbReference type="RefSeq" id="WP_201158351.1">
    <property type="nucleotide sequence ID" value="NZ_NHSD01000312.1"/>
</dbReference>
<feature type="transmembrane region" description="Helical" evidence="1">
    <location>
        <begin position="83"/>
        <end position="99"/>
    </location>
</feature>
<comment type="caution">
    <text evidence="3">The sequence shown here is derived from an EMBL/GenBank/DDBJ whole genome shotgun (WGS) entry which is preliminary data.</text>
</comment>
<gene>
    <name evidence="3" type="ORF">CCR87_14835</name>
</gene>
<accession>A0A934WJZ8</accession>
<feature type="signal peptide" evidence="2">
    <location>
        <begin position="1"/>
        <end position="17"/>
    </location>
</feature>
<reference evidence="3" key="1">
    <citation type="submission" date="2017-05" db="EMBL/GenBank/DDBJ databases">
        <authorList>
            <person name="Imhoff J.F."/>
            <person name="Rahn T."/>
            <person name="Kuenzel S."/>
            <person name="Neulinger S.C."/>
        </authorList>
    </citation>
    <scope>NUCLEOTIDE SEQUENCE</scope>
    <source>
        <strain evidence="3">LMG 28126</strain>
    </source>
</reference>
<name>A0A934WJZ8_9RHOB</name>
<dbReference type="EMBL" id="NHSD01000312">
    <property type="protein sequence ID" value="MBK5928591.1"/>
    <property type="molecule type" value="Genomic_DNA"/>
</dbReference>
<sequence length="110" mass="11573">MRFWIGTAMCFAGPALAGLAQQSAASVIVYAGILFWWLLRVRPVATPAPQQIAVVVPVLLVLSAVLFAVGLFSGGIAGARPEFPFWVGPVVSVLGLFVARPRPGSRDGIL</sequence>
<evidence type="ECO:0000313" key="3">
    <source>
        <dbReference type="EMBL" id="MBK5928591.1"/>
    </source>
</evidence>
<keyword evidence="1" id="KW-0812">Transmembrane</keyword>
<reference evidence="3" key="2">
    <citation type="journal article" date="2020" name="Microorganisms">
        <title>Osmotic Adaptation and Compatible Solute Biosynthesis of Phototrophic Bacteria as Revealed from Genome Analyses.</title>
        <authorList>
            <person name="Imhoff J.F."/>
            <person name="Rahn T."/>
            <person name="Kunzel S."/>
            <person name="Keller A."/>
            <person name="Neulinger S.C."/>
        </authorList>
    </citation>
    <scope>NUCLEOTIDE SEQUENCE</scope>
    <source>
        <strain evidence="3">LMG 28126</strain>
    </source>
</reference>
<evidence type="ECO:0000313" key="4">
    <source>
        <dbReference type="Proteomes" id="UP000706333"/>
    </source>
</evidence>